<organism evidence="4 5">
    <name type="scientific">Bifidobacterium asteroides</name>
    <dbReference type="NCBI Taxonomy" id="1684"/>
    <lineage>
        <taxon>Bacteria</taxon>
        <taxon>Bacillati</taxon>
        <taxon>Actinomycetota</taxon>
        <taxon>Actinomycetes</taxon>
        <taxon>Bifidobacteriales</taxon>
        <taxon>Bifidobacteriaceae</taxon>
        <taxon>Bifidobacterium</taxon>
    </lineage>
</organism>
<keyword evidence="2" id="KW-0472">Membrane</keyword>
<gene>
    <name evidence="4" type="ORF">GKC41_00485</name>
</gene>
<sequence length="291" mass="32549">MSNAEQTPQTPQTPKTTQTPPTPVPPWMQPPEEKPFYKQVWFWVVIAVVAILVFAATAGSNIKLPISVPKIETAGISQQLNKMKKTIKAPKKPANPDSDNHKAALAQAQDYSELLYKSKQGIYDRLTSVDKFTPEAAQYAVDHLKADYNANALAEAKHYQKRIHMSKRGIYDELTSEDKFTPEAAQYAVDNLQADDNAAAYARAKDYLETVHESKEDIYYELTSEDKFTPNVAQHAVDSLKADYKATALAAAKDYQKMHMSPAEIQHQLASPYGGKFTPEEVAYAMQHLNQ</sequence>
<feature type="domain" description="Putative host cell surface-exposed lipoprotein Ltp-like HTH region" evidence="3">
    <location>
        <begin position="243"/>
        <end position="289"/>
    </location>
</feature>
<feature type="compositionally biased region" description="Pro residues" evidence="1">
    <location>
        <begin position="20"/>
        <end position="29"/>
    </location>
</feature>
<name>A0A6N7TSH2_9BIFI</name>
<accession>A0A6N7TSH2</accession>
<dbReference type="InterPro" id="IPR036388">
    <property type="entry name" value="WH-like_DNA-bd_sf"/>
</dbReference>
<comment type="caution">
    <text evidence="4">The sequence shown here is derived from an EMBL/GenBank/DDBJ whole genome shotgun (WGS) entry which is preliminary data.</text>
</comment>
<evidence type="ECO:0000256" key="1">
    <source>
        <dbReference type="SAM" id="MobiDB-lite"/>
    </source>
</evidence>
<evidence type="ECO:0000256" key="2">
    <source>
        <dbReference type="SAM" id="Phobius"/>
    </source>
</evidence>
<feature type="domain" description="Putative host cell surface-exposed lipoprotein Ltp-like HTH region" evidence="3">
    <location>
        <begin position="147"/>
        <end position="192"/>
    </location>
</feature>
<dbReference type="AlphaFoldDB" id="A0A6N7TSH2"/>
<dbReference type="EMBL" id="WKKW01000001">
    <property type="protein sequence ID" value="MSD90152.1"/>
    <property type="molecule type" value="Genomic_DNA"/>
</dbReference>
<keyword evidence="2" id="KW-1133">Transmembrane helix</keyword>
<dbReference type="RefSeq" id="WP_154312460.1">
    <property type="nucleotide sequence ID" value="NZ_WKKW01000001.1"/>
</dbReference>
<dbReference type="Proteomes" id="UP000436357">
    <property type="component" value="Unassembled WGS sequence"/>
</dbReference>
<feature type="region of interest" description="Disordered" evidence="1">
    <location>
        <begin position="1"/>
        <end position="30"/>
    </location>
</feature>
<keyword evidence="2" id="KW-0812">Transmembrane</keyword>
<feature type="domain" description="Putative host cell surface-exposed lipoprotein Ltp-like HTH region" evidence="3">
    <location>
        <begin position="100"/>
        <end position="144"/>
    </location>
</feature>
<evidence type="ECO:0000259" key="3">
    <source>
        <dbReference type="Pfam" id="PF07553"/>
    </source>
</evidence>
<feature type="compositionally biased region" description="Low complexity" evidence="1">
    <location>
        <begin position="1"/>
        <end position="19"/>
    </location>
</feature>
<evidence type="ECO:0000313" key="4">
    <source>
        <dbReference type="EMBL" id="MSD90152.1"/>
    </source>
</evidence>
<feature type="transmembrane region" description="Helical" evidence="2">
    <location>
        <begin position="40"/>
        <end position="62"/>
    </location>
</feature>
<evidence type="ECO:0000313" key="5">
    <source>
        <dbReference type="Proteomes" id="UP000436357"/>
    </source>
</evidence>
<dbReference type="Gene3D" id="1.10.10.10">
    <property type="entry name" value="Winged helix-like DNA-binding domain superfamily/Winged helix DNA-binding domain"/>
    <property type="match status" value="4"/>
</dbReference>
<dbReference type="InterPro" id="IPR011434">
    <property type="entry name" value="Ltp-like_HTH"/>
</dbReference>
<dbReference type="OrthoDB" id="2004788at2"/>
<feature type="domain" description="Putative host cell surface-exposed lipoprotein Ltp-like HTH region" evidence="3">
    <location>
        <begin position="197"/>
        <end position="240"/>
    </location>
</feature>
<dbReference type="Pfam" id="PF07553">
    <property type="entry name" value="Lipoprotein_Ltp"/>
    <property type="match status" value="4"/>
</dbReference>
<reference evidence="4 5" key="1">
    <citation type="submission" date="2019-11" db="EMBL/GenBank/DDBJ databases">
        <title>Draft Genome Sequence of Plant Growth-Promoting Rhizosphere-Associated Bacteria.</title>
        <authorList>
            <person name="Vasilyev I.Y."/>
            <person name="Radchenko V."/>
            <person name="Ilnitskaya E.V."/>
        </authorList>
    </citation>
    <scope>NUCLEOTIDE SEQUENCE [LARGE SCALE GENOMIC DNA]</scope>
    <source>
        <strain evidence="4 5">VRA_9sq_n</strain>
    </source>
</reference>
<protein>
    <submittedName>
        <fullName evidence="4">Immunity protein</fullName>
    </submittedName>
</protein>
<proteinExistence type="predicted"/>